<dbReference type="InterPro" id="IPR003439">
    <property type="entry name" value="ABC_transporter-like_ATP-bd"/>
</dbReference>
<dbReference type="PROSITE" id="PS00211">
    <property type="entry name" value="ABC_TRANSPORTER_1"/>
    <property type="match status" value="1"/>
</dbReference>
<dbReference type="InterPro" id="IPR027417">
    <property type="entry name" value="P-loop_NTPase"/>
</dbReference>
<keyword evidence="5 11" id="KW-0067">ATP-binding</keyword>
<dbReference type="InterPro" id="IPR050153">
    <property type="entry name" value="Metal_Ion_Import_ABC"/>
</dbReference>
<evidence type="ECO:0000256" key="9">
    <source>
        <dbReference type="ARBA" id="ARBA00023136"/>
    </source>
</evidence>
<evidence type="ECO:0000256" key="4">
    <source>
        <dbReference type="ARBA" id="ARBA00022833"/>
    </source>
</evidence>
<dbReference type="SUPFAM" id="SSF52540">
    <property type="entry name" value="P-loop containing nucleoside triphosphate hydrolases"/>
    <property type="match status" value="1"/>
</dbReference>
<gene>
    <name evidence="11" type="ORF">E3W66_06615</name>
</gene>
<sequence length="249" mass="26911">MSSTAPLVELRAAGKSFAGKQVLHGISLQLQRGAITTLIGPNGAGKSTLVRMILGLIDADQGECRNRARSVGYMPQKLHIDQTLPLSLLRFMTLADPDRSHCMATLARVGLQGLEQQPLQQLSGGQLQRAMLARAIVHQPELLVLDEPVQGLDIAGQAALYRLIDELVAELGCAVLMVSHDLHVVMSASHQVICLNGHICCQGMPEQIRNDPSYLGMFGAATALYTHHHDHVHDHAAEPSAEHRGCSHD</sequence>
<name>A0A4Y8UJF4_9GAMM</name>
<evidence type="ECO:0000256" key="7">
    <source>
        <dbReference type="ARBA" id="ARBA00022967"/>
    </source>
</evidence>
<keyword evidence="9" id="KW-0472">Membrane</keyword>
<keyword evidence="12" id="KW-1185">Reference proteome</keyword>
<evidence type="ECO:0000256" key="3">
    <source>
        <dbReference type="ARBA" id="ARBA00022741"/>
    </source>
</evidence>
<dbReference type="Pfam" id="PF00005">
    <property type="entry name" value="ABC_tran"/>
    <property type="match status" value="1"/>
</dbReference>
<dbReference type="PANTHER" id="PTHR42734:SF9">
    <property type="entry name" value="ZINC IMPORT ATP-BINDING PROTEIN ZNUC"/>
    <property type="match status" value="1"/>
</dbReference>
<keyword evidence="7" id="KW-1278">Translocase</keyword>
<accession>A0A4Y8UJF4</accession>
<dbReference type="GO" id="GO:0016887">
    <property type="term" value="F:ATP hydrolysis activity"/>
    <property type="evidence" value="ECO:0007669"/>
    <property type="project" value="InterPro"/>
</dbReference>
<keyword evidence="1" id="KW-0813">Transport</keyword>
<reference evidence="11 12" key="1">
    <citation type="submission" date="2019-03" db="EMBL/GenBank/DDBJ databases">
        <title>Draft genome of Gammaproteobacteria bacterium LSUCC0057, a member of the SAR92 clade.</title>
        <authorList>
            <person name="Lanclos V.C."/>
            <person name="Doiron C."/>
            <person name="Henson M.W."/>
            <person name="Thrash J.C."/>
        </authorList>
    </citation>
    <scope>NUCLEOTIDE SEQUENCE [LARGE SCALE GENOMIC DNA]</scope>
    <source>
        <strain evidence="11 12">LSUCC0057</strain>
    </source>
</reference>
<protein>
    <submittedName>
        <fullName evidence="11">Metal ABC transporter ATP-binding protein</fullName>
    </submittedName>
</protein>
<evidence type="ECO:0000256" key="2">
    <source>
        <dbReference type="ARBA" id="ARBA00022475"/>
    </source>
</evidence>
<dbReference type="OrthoDB" id="5866165at2"/>
<dbReference type="EMBL" id="SPIA01000002">
    <property type="protein sequence ID" value="TFH67914.1"/>
    <property type="molecule type" value="Genomic_DNA"/>
</dbReference>
<evidence type="ECO:0000313" key="11">
    <source>
        <dbReference type="EMBL" id="TFH67914.1"/>
    </source>
</evidence>
<feature type="domain" description="ABC transporter" evidence="10">
    <location>
        <begin position="8"/>
        <end position="221"/>
    </location>
</feature>
<proteinExistence type="predicted"/>
<dbReference type="SMART" id="SM00382">
    <property type="entry name" value="AAA"/>
    <property type="match status" value="1"/>
</dbReference>
<evidence type="ECO:0000256" key="8">
    <source>
        <dbReference type="ARBA" id="ARBA00023065"/>
    </source>
</evidence>
<evidence type="ECO:0000256" key="5">
    <source>
        <dbReference type="ARBA" id="ARBA00022840"/>
    </source>
</evidence>
<evidence type="ECO:0000256" key="1">
    <source>
        <dbReference type="ARBA" id="ARBA00022448"/>
    </source>
</evidence>
<organism evidence="11 12">
    <name type="scientific">Gammaproteobacteria bacterium LSUCC0057</name>
    <dbReference type="NCBI Taxonomy" id="2559237"/>
    <lineage>
        <taxon>Bacteria</taxon>
        <taxon>Pseudomonadati</taxon>
        <taxon>Pseudomonadota</taxon>
        <taxon>Gammaproteobacteria</taxon>
        <taxon>Cellvibrionales</taxon>
        <taxon>Porticoccaceae</taxon>
        <taxon>SAR92 clade</taxon>
    </lineage>
</organism>
<dbReference type="GO" id="GO:0006829">
    <property type="term" value="P:zinc ion transport"/>
    <property type="evidence" value="ECO:0007669"/>
    <property type="project" value="UniProtKB-KW"/>
</dbReference>
<dbReference type="GO" id="GO:0005524">
    <property type="term" value="F:ATP binding"/>
    <property type="evidence" value="ECO:0007669"/>
    <property type="project" value="UniProtKB-KW"/>
</dbReference>
<dbReference type="InterPro" id="IPR003593">
    <property type="entry name" value="AAA+_ATPase"/>
</dbReference>
<evidence type="ECO:0000313" key="12">
    <source>
        <dbReference type="Proteomes" id="UP000298133"/>
    </source>
</evidence>
<keyword evidence="6" id="KW-0864">Zinc transport</keyword>
<dbReference type="Gene3D" id="3.40.50.300">
    <property type="entry name" value="P-loop containing nucleotide triphosphate hydrolases"/>
    <property type="match status" value="1"/>
</dbReference>
<dbReference type="GO" id="GO:0010043">
    <property type="term" value="P:response to zinc ion"/>
    <property type="evidence" value="ECO:0007669"/>
    <property type="project" value="TreeGrafter"/>
</dbReference>
<dbReference type="Proteomes" id="UP000298133">
    <property type="component" value="Unassembled WGS sequence"/>
</dbReference>
<dbReference type="PANTHER" id="PTHR42734">
    <property type="entry name" value="METAL TRANSPORT SYSTEM ATP-BINDING PROTEIN TM_0124-RELATED"/>
    <property type="match status" value="1"/>
</dbReference>
<dbReference type="AlphaFoldDB" id="A0A4Y8UJF4"/>
<keyword evidence="2" id="KW-1003">Cell membrane</keyword>
<keyword evidence="8" id="KW-0406">Ion transport</keyword>
<evidence type="ECO:0000256" key="6">
    <source>
        <dbReference type="ARBA" id="ARBA00022906"/>
    </source>
</evidence>
<dbReference type="PROSITE" id="PS50893">
    <property type="entry name" value="ABC_TRANSPORTER_2"/>
    <property type="match status" value="1"/>
</dbReference>
<keyword evidence="3" id="KW-0547">Nucleotide-binding</keyword>
<dbReference type="InterPro" id="IPR017871">
    <property type="entry name" value="ABC_transporter-like_CS"/>
</dbReference>
<keyword evidence="4" id="KW-0862">Zinc</keyword>
<evidence type="ECO:0000259" key="10">
    <source>
        <dbReference type="PROSITE" id="PS50893"/>
    </source>
</evidence>
<comment type="caution">
    <text evidence="11">The sequence shown here is derived from an EMBL/GenBank/DDBJ whole genome shotgun (WGS) entry which is preliminary data.</text>
</comment>